<sequence length="491" mass="54117">MEPKQITDKLVENIEHLRSLFTHTPDLIIHPVPLKTGQHGVLVYLEGLVDKLSINDHILHPLIYEGNAKTPPRNAVPNGGKTTSASRWSDVEAGLFQGKSALFLEGQPHAVLFDTAGWPQRAIEEPQVESTLKGAHQGFTETASQNIAMVRRYIANRNLKIKQLTVGRRSQTRVYLLYLEDVTHPEVIREMQGRIEKIDIDAVINTGELEQLIEDNPYSPFPQYKVTERPDVAVSHLLQGRAALVVDNSPGVLIGPMVFVSFLQALDDYSTRWMVASFVRLLRFTGLLIGIFLPALYIAAISFHFEILPISLLMSIGESRARVPLPPLMEALLMELTLEMLREAGIRLPSPVGQTVGIVGGIVVGQAAVQAGIVSNIMVIVVSLTAIASFILPDQNMAASIRLIRFPMMLLSAWFGMIGIVIGLTTLVGHLIAAETLGLPYSSPLAPARFGDWKDTFIRIPLQKMLNRPQSAHPVQSTRQSPSAKNRGDDK</sequence>
<feature type="transmembrane region" description="Helical" evidence="4">
    <location>
        <begin position="281"/>
        <end position="305"/>
    </location>
</feature>
<keyword evidence="6" id="KW-1185">Reference proteome</keyword>
<comment type="similarity">
    <text evidence="1">Belongs to the GerABKA family.</text>
</comment>
<evidence type="ECO:0000256" key="4">
    <source>
        <dbReference type="SAM" id="Phobius"/>
    </source>
</evidence>
<dbReference type="Pfam" id="PF03323">
    <property type="entry name" value="GerA"/>
    <property type="match status" value="1"/>
</dbReference>
<protein>
    <submittedName>
        <fullName evidence="5">Spore germination protein</fullName>
    </submittedName>
</protein>
<keyword evidence="4" id="KW-1133">Transmembrane helix</keyword>
<dbReference type="InterPro" id="IPR004995">
    <property type="entry name" value="Spore_Ger"/>
</dbReference>
<dbReference type="EMBL" id="JAPMLT010000013">
    <property type="protein sequence ID" value="MCX7571870.1"/>
    <property type="molecule type" value="Genomic_DNA"/>
</dbReference>
<dbReference type="RefSeq" id="WP_267153116.1">
    <property type="nucleotide sequence ID" value="NZ_JAPMLT010000013.1"/>
</dbReference>
<evidence type="ECO:0000256" key="3">
    <source>
        <dbReference type="SAM" id="MobiDB-lite"/>
    </source>
</evidence>
<accession>A0ABT3X8E0</accession>
<evidence type="ECO:0000313" key="6">
    <source>
        <dbReference type="Proteomes" id="UP001208017"/>
    </source>
</evidence>
<proteinExistence type="inferred from homology"/>
<evidence type="ECO:0000313" key="5">
    <source>
        <dbReference type="EMBL" id="MCX7571870.1"/>
    </source>
</evidence>
<organism evidence="5 6">
    <name type="scientific">Tumebacillus lacus</name>
    <dbReference type="NCBI Taxonomy" id="2995335"/>
    <lineage>
        <taxon>Bacteria</taxon>
        <taxon>Bacillati</taxon>
        <taxon>Bacillota</taxon>
        <taxon>Bacilli</taxon>
        <taxon>Bacillales</taxon>
        <taxon>Alicyclobacillaceae</taxon>
        <taxon>Tumebacillus</taxon>
    </lineage>
</organism>
<feature type="transmembrane region" description="Helical" evidence="4">
    <location>
        <begin position="413"/>
        <end position="433"/>
    </location>
</feature>
<feature type="region of interest" description="Disordered" evidence="3">
    <location>
        <begin position="468"/>
        <end position="491"/>
    </location>
</feature>
<dbReference type="PIRSF" id="PIRSF005690">
    <property type="entry name" value="GerBA"/>
    <property type="match status" value="1"/>
</dbReference>
<evidence type="ECO:0000256" key="1">
    <source>
        <dbReference type="ARBA" id="ARBA00005278"/>
    </source>
</evidence>
<dbReference type="PANTHER" id="PTHR22550:SF16">
    <property type="entry name" value="SPORE GERMINATION PROTEIN"/>
    <property type="match status" value="1"/>
</dbReference>
<keyword evidence="4" id="KW-0812">Transmembrane</keyword>
<dbReference type="Proteomes" id="UP001208017">
    <property type="component" value="Unassembled WGS sequence"/>
</dbReference>
<gene>
    <name evidence="5" type="ORF">OS242_18145</name>
</gene>
<evidence type="ECO:0000256" key="2">
    <source>
        <dbReference type="ARBA" id="ARBA00023136"/>
    </source>
</evidence>
<keyword evidence="2 4" id="KW-0472">Membrane</keyword>
<feature type="compositionally biased region" description="Polar residues" evidence="3">
    <location>
        <begin position="468"/>
        <end position="484"/>
    </location>
</feature>
<reference evidence="5 6" key="1">
    <citation type="submission" date="2022-11" db="EMBL/GenBank/DDBJ databases">
        <title>Study of microbial diversity in lake waters.</title>
        <authorList>
            <person name="Zhang J."/>
        </authorList>
    </citation>
    <scope>NUCLEOTIDE SEQUENCE [LARGE SCALE GENOMIC DNA]</scope>
    <source>
        <strain evidence="5 6">DT12</strain>
    </source>
</reference>
<name>A0ABT3X8E0_9BACL</name>
<dbReference type="InterPro" id="IPR050768">
    <property type="entry name" value="UPF0353/GerABKA_families"/>
</dbReference>
<feature type="transmembrane region" description="Helical" evidence="4">
    <location>
        <begin position="373"/>
        <end position="392"/>
    </location>
</feature>
<dbReference type="PANTHER" id="PTHR22550">
    <property type="entry name" value="SPORE GERMINATION PROTEIN"/>
    <property type="match status" value="1"/>
</dbReference>
<comment type="caution">
    <text evidence="5">The sequence shown here is derived from an EMBL/GenBank/DDBJ whole genome shotgun (WGS) entry which is preliminary data.</text>
</comment>